<dbReference type="GO" id="GO:0009288">
    <property type="term" value="C:bacterial-type flagellum"/>
    <property type="evidence" value="ECO:0007669"/>
    <property type="project" value="InterPro"/>
</dbReference>
<dbReference type="Pfam" id="PF00669">
    <property type="entry name" value="Flagellin_N"/>
    <property type="match status" value="1"/>
</dbReference>
<dbReference type="EMBL" id="LN650648">
    <property type="protein sequence ID" value="CEI72241.1"/>
    <property type="molecule type" value="Genomic_DNA"/>
</dbReference>
<dbReference type="InterPro" id="IPR001492">
    <property type="entry name" value="Flagellin"/>
</dbReference>
<dbReference type="Proteomes" id="UP000245695">
    <property type="component" value="Chromosome 1"/>
</dbReference>
<evidence type="ECO:0000313" key="2">
    <source>
        <dbReference type="EMBL" id="CEI72241.1"/>
    </source>
</evidence>
<keyword evidence="3" id="KW-1185">Reference proteome</keyword>
<sequence length="310" mass="34703">MRIANSSMIRNNMYDNQENLQRTDKLNRQISTGKVINKVSDDPYKAIKIMNLKNEIKYTEKYSYNIDEAVGWMNNTDSSLEEVGTVLGDIKDEIIKLGNGTYSAEEMKSIRAEMNEKIKELGETLNSSHGGNHMFGGSDVEDLPIIIEEKDGVAKLTLNSKSNSQDLKAIISEGIDIDYNVSAKELLNKDGKNLLESINKLSTAMNDIVNGKDVETNKAQVLGTIKDDIDTLFNHSVDIRTSFGVKVNTAEKIKELNDENIMNMKDVLSLTQDTDKVSAYIELKSAELIYQMSVQVGSRLIQPSIMDYLK</sequence>
<accession>A0A2P2BPH4</accession>
<protein>
    <submittedName>
        <fullName evidence="2">Flagellar hook-associated protein FlgL (Or HAP3)</fullName>
    </submittedName>
</protein>
<name>A0A2P2BPH4_9FIRM</name>
<feature type="domain" description="Flagellin N-terminal" evidence="1">
    <location>
        <begin position="10"/>
        <end position="137"/>
    </location>
</feature>
<reference evidence="2 3" key="1">
    <citation type="submission" date="2014-09" db="EMBL/GenBank/DDBJ databases">
        <authorList>
            <person name="Hornung B.V."/>
        </authorList>
    </citation>
    <scope>NUCLEOTIDE SEQUENCE [LARGE SCALE GENOMIC DNA]</scope>
    <source>
        <strain evidence="2 3">FRIFI</strain>
    </source>
</reference>
<dbReference type="SUPFAM" id="SSF64518">
    <property type="entry name" value="Phase 1 flagellin"/>
    <property type="match status" value="1"/>
</dbReference>
<dbReference type="PANTHER" id="PTHR42792:SF1">
    <property type="entry name" value="FLAGELLAR HOOK-ASSOCIATED PROTEIN 3"/>
    <property type="match status" value="1"/>
</dbReference>
<evidence type="ECO:0000313" key="3">
    <source>
        <dbReference type="Proteomes" id="UP000245695"/>
    </source>
</evidence>
<evidence type="ECO:0000259" key="1">
    <source>
        <dbReference type="Pfam" id="PF00669"/>
    </source>
</evidence>
<dbReference type="InterPro" id="IPR001029">
    <property type="entry name" value="Flagellin_N"/>
</dbReference>
<dbReference type="RefSeq" id="WP_166504984.1">
    <property type="nucleotide sequence ID" value="NZ_LN650648.1"/>
</dbReference>
<keyword evidence="2" id="KW-0969">Cilium</keyword>
<keyword evidence="2" id="KW-0282">Flagellum</keyword>
<dbReference type="Gene3D" id="1.20.1330.10">
    <property type="entry name" value="f41 fragment of flagellin, N-terminal domain"/>
    <property type="match status" value="1"/>
</dbReference>
<keyword evidence="2" id="KW-0966">Cell projection</keyword>
<dbReference type="KEGG" id="rhom:FRIFI_0695"/>
<proteinExistence type="predicted"/>
<organism evidence="2 3">
    <name type="scientific">Romboutsia hominis</name>
    <dbReference type="NCBI Taxonomy" id="1507512"/>
    <lineage>
        <taxon>Bacteria</taxon>
        <taxon>Bacillati</taxon>
        <taxon>Bacillota</taxon>
        <taxon>Clostridia</taxon>
        <taxon>Peptostreptococcales</taxon>
        <taxon>Peptostreptococcaceae</taxon>
        <taxon>Romboutsia</taxon>
    </lineage>
</organism>
<dbReference type="PANTHER" id="PTHR42792">
    <property type="entry name" value="FLAGELLIN"/>
    <property type="match status" value="1"/>
</dbReference>
<dbReference type="GO" id="GO:0005198">
    <property type="term" value="F:structural molecule activity"/>
    <property type="evidence" value="ECO:0007669"/>
    <property type="project" value="InterPro"/>
</dbReference>
<dbReference type="AlphaFoldDB" id="A0A2P2BPH4"/>
<gene>
    <name evidence="2" type="ORF">FRIFI_0695</name>
</gene>